<feature type="transmembrane region" description="Helical" evidence="4">
    <location>
        <begin position="83"/>
        <end position="101"/>
    </location>
</feature>
<feature type="domain" description="Major facilitator superfamily (MFS) profile" evidence="5">
    <location>
        <begin position="14"/>
        <end position="209"/>
    </location>
</feature>
<dbReference type="PANTHER" id="PTHR23518">
    <property type="entry name" value="C-METHYLTRANSFERASE"/>
    <property type="match status" value="1"/>
</dbReference>
<evidence type="ECO:0000313" key="7">
    <source>
        <dbReference type="Proteomes" id="UP000034140"/>
    </source>
</evidence>
<proteinExistence type="predicted"/>
<dbReference type="GO" id="GO:0022857">
    <property type="term" value="F:transmembrane transporter activity"/>
    <property type="evidence" value="ECO:0007669"/>
    <property type="project" value="InterPro"/>
</dbReference>
<evidence type="ECO:0000256" key="3">
    <source>
        <dbReference type="ARBA" id="ARBA00023136"/>
    </source>
</evidence>
<dbReference type="InterPro" id="IPR020846">
    <property type="entry name" value="MFS_dom"/>
</dbReference>
<dbReference type="Gene3D" id="1.20.1250.20">
    <property type="entry name" value="MFS general substrate transporter like domains"/>
    <property type="match status" value="1"/>
</dbReference>
<comment type="caution">
    <text evidence="6">The sequence shown here is derived from an EMBL/GenBank/DDBJ whole genome shotgun (WGS) entry which is preliminary data.</text>
</comment>
<reference evidence="6 7" key="1">
    <citation type="journal article" date="2015" name="Nature">
        <title>rRNA introns, odd ribosomes, and small enigmatic genomes across a large radiation of phyla.</title>
        <authorList>
            <person name="Brown C.T."/>
            <person name="Hug L.A."/>
            <person name="Thomas B.C."/>
            <person name="Sharon I."/>
            <person name="Castelle C.J."/>
            <person name="Singh A."/>
            <person name="Wilkins M.J."/>
            <person name="Williams K.H."/>
            <person name="Banfield J.F."/>
        </authorList>
    </citation>
    <scope>NUCLEOTIDE SEQUENCE [LARGE SCALE GENOMIC DNA]</scope>
</reference>
<protein>
    <recommendedName>
        <fullName evidence="5">Major facilitator superfamily (MFS) profile domain-containing protein</fullName>
    </recommendedName>
</protein>
<accession>A0A0G0DE50</accession>
<dbReference type="InterPro" id="IPR011701">
    <property type="entry name" value="MFS"/>
</dbReference>
<dbReference type="Proteomes" id="UP000034140">
    <property type="component" value="Unassembled WGS sequence"/>
</dbReference>
<dbReference type="SUPFAM" id="SSF103473">
    <property type="entry name" value="MFS general substrate transporter"/>
    <property type="match status" value="1"/>
</dbReference>
<keyword evidence="2 4" id="KW-1133">Transmembrane helix</keyword>
<dbReference type="PROSITE" id="PS50850">
    <property type="entry name" value="MFS"/>
    <property type="match status" value="1"/>
</dbReference>
<keyword evidence="3 4" id="KW-0472">Membrane</keyword>
<evidence type="ECO:0000256" key="4">
    <source>
        <dbReference type="SAM" id="Phobius"/>
    </source>
</evidence>
<dbReference type="Pfam" id="PF07690">
    <property type="entry name" value="MFS_1"/>
    <property type="match status" value="1"/>
</dbReference>
<gene>
    <name evidence="6" type="ORF">UR96_C0010G0037</name>
</gene>
<feature type="transmembrane region" description="Helical" evidence="4">
    <location>
        <begin position="107"/>
        <end position="125"/>
    </location>
</feature>
<evidence type="ECO:0000256" key="1">
    <source>
        <dbReference type="ARBA" id="ARBA00022692"/>
    </source>
</evidence>
<evidence type="ECO:0000313" key="6">
    <source>
        <dbReference type="EMBL" id="KKP92569.1"/>
    </source>
</evidence>
<dbReference type="PANTHER" id="PTHR23518:SF2">
    <property type="entry name" value="MAJOR FACILITATOR SUPERFAMILY TRANSPORTER"/>
    <property type="match status" value="1"/>
</dbReference>
<dbReference type="AlphaFoldDB" id="A0A0G0DE50"/>
<sequence>MLQLQKYTKNFNKVVVLLTISDVFAWGPYFVISTLAGIYLSGKLGANAIEFIGVGTAIYYFTRALTQIPIGYITDKIKRDKDEIYFLIGGIILMGIPYMLYPLISQPWHYYVLQLIFGIGASLNLSTWRKLFAMNIDYGREGKQYGFYETIISLSTVILSAVIGIIANLGDRYFDLVMISSGILMITGSIWIALIFTAKKRKTNHITRT</sequence>
<feature type="transmembrane region" description="Helical" evidence="4">
    <location>
        <begin position="44"/>
        <end position="62"/>
    </location>
</feature>
<feature type="transmembrane region" description="Helical" evidence="4">
    <location>
        <begin position="146"/>
        <end position="170"/>
    </location>
</feature>
<feature type="transmembrane region" description="Helical" evidence="4">
    <location>
        <begin position="12"/>
        <end position="32"/>
    </location>
</feature>
<evidence type="ECO:0000259" key="5">
    <source>
        <dbReference type="PROSITE" id="PS50850"/>
    </source>
</evidence>
<organism evidence="6 7">
    <name type="scientific">candidate division WS6 bacterium GW2011_GWC1_36_11</name>
    <dbReference type="NCBI Taxonomy" id="1619090"/>
    <lineage>
        <taxon>Bacteria</taxon>
        <taxon>Candidatus Dojkabacteria</taxon>
    </lineage>
</organism>
<name>A0A0G0DE50_9BACT</name>
<feature type="transmembrane region" description="Helical" evidence="4">
    <location>
        <begin position="176"/>
        <end position="198"/>
    </location>
</feature>
<dbReference type="InterPro" id="IPR036259">
    <property type="entry name" value="MFS_trans_sf"/>
</dbReference>
<evidence type="ECO:0000256" key="2">
    <source>
        <dbReference type="ARBA" id="ARBA00022989"/>
    </source>
</evidence>
<keyword evidence="1 4" id="KW-0812">Transmembrane</keyword>
<dbReference type="EMBL" id="LBRE01000010">
    <property type="protein sequence ID" value="KKP92569.1"/>
    <property type="molecule type" value="Genomic_DNA"/>
</dbReference>